<dbReference type="InterPro" id="IPR036661">
    <property type="entry name" value="Luciferase-like_sf"/>
</dbReference>
<dbReference type="PANTHER" id="PTHR42847:SF8">
    <property type="entry name" value="CONSERVED PROTEIN"/>
    <property type="match status" value="1"/>
</dbReference>
<evidence type="ECO:0000259" key="5">
    <source>
        <dbReference type="Pfam" id="PF00296"/>
    </source>
</evidence>
<sequence>MLRLPDPVLLVLVGASGSGKSHWAGEHFRPEQVVSSDRLRAVVGEGPRDLEASADAFDLLERIVAARLGRRLTTVVDTLGFDDERRAAWLRLAVAHGMPCVAVAFDTEPAECRRRNAARGPADRLSQAVLTAQLKRYTQVRVGLAVEGFTDVVTPQPVRVVPAAFTPAAAPAAAPAPGPAGRASEPSVIRFGLQLSRWDVPGGPAELGPRLADVAARAEAAGFDSIWVMDHFRQIPQLGRAWEDMPESVATLGYLAAATRRATIGALVHGITYRNVAHLAKVVATLDVLSGGRARCGLGAAWFEAEHTAYGWPFPPAAERLDLLEDALQLLPLLWGPGAKPFTGRVLQVPDTTCYPRPLQAHVPVLVGGSGERRTLRLVARYADACNLTGDVPTVRRKLAVLAEHCATVGRDPADVETTHLSTVLVARHTAELDAELAARRPARGHARWAAATNPGTVEDHVLRARSYVDAGVQHLIVSPVGVWDSPALERYGEVIAAVRG</sequence>
<evidence type="ECO:0000256" key="4">
    <source>
        <dbReference type="ARBA" id="ARBA00023033"/>
    </source>
</evidence>
<evidence type="ECO:0000313" key="7">
    <source>
        <dbReference type="Proteomes" id="UP001612915"/>
    </source>
</evidence>
<dbReference type="Proteomes" id="UP001612915">
    <property type="component" value="Unassembled WGS sequence"/>
</dbReference>
<dbReference type="RefSeq" id="WP_398277231.1">
    <property type="nucleotide sequence ID" value="NZ_JBITLV010000002.1"/>
</dbReference>
<dbReference type="Gene3D" id="3.40.50.300">
    <property type="entry name" value="P-loop containing nucleotide triphosphate hydrolases"/>
    <property type="match status" value="1"/>
</dbReference>
<accession>A0ABW8AK99</accession>
<keyword evidence="7" id="KW-1185">Reference proteome</keyword>
<gene>
    <name evidence="6" type="ORF">ACIB24_06960</name>
</gene>
<evidence type="ECO:0000256" key="2">
    <source>
        <dbReference type="ARBA" id="ARBA00022643"/>
    </source>
</evidence>
<keyword evidence="1" id="KW-0285">Flavoprotein</keyword>
<dbReference type="PANTHER" id="PTHR42847">
    <property type="entry name" value="ALKANESULFONATE MONOOXYGENASE"/>
    <property type="match status" value="1"/>
</dbReference>
<organism evidence="6 7">
    <name type="scientific">Spongisporangium articulatum</name>
    <dbReference type="NCBI Taxonomy" id="3362603"/>
    <lineage>
        <taxon>Bacteria</taxon>
        <taxon>Bacillati</taxon>
        <taxon>Actinomycetota</taxon>
        <taxon>Actinomycetes</taxon>
        <taxon>Kineosporiales</taxon>
        <taxon>Kineosporiaceae</taxon>
        <taxon>Spongisporangium</taxon>
    </lineage>
</organism>
<keyword evidence="3" id="KW-0560">Oxidoreductase</keyword>
<comment type="caution">
    <text evidence="6">The sequence shown here is derived from an EMBL/GenBank/DDBJ whole genome shotgun (WGS) entry which is preliminary data.</text>
</comment>
<dbReference type="Pfam" id="PF00296">
    <property type="entry name" value="Bac_luciferase"/>
    <property type="match status" value="1"/>
</dbReference>
<evidence type="ECO:0000256" key="3">
    <source>
        <dbReference type="ARBA" id="ARBA00023002"/>
    </source>
</evidence>
<dbReference type="InterPro" id="IPR050172">
    <property type="entry name" value="SsuD_RutA_monooxygenase"/>
</dbReference>
<dbReference type="InterPro" id="IPR019952">
    <property type="entry name" value="F420_OxRdatse_Rv1855c_pred"/>
</dbReference>
<dbReference type="InterPro" id="IPR027417">
    <property type="entry name" value="P-loop_NTPase"/>
</dbReference>
<dbReference type="NCBIfam" id="TIGR03560">
    <property type="entry name" value="F420_Rv1855c"/>
    <property type="match status" value="1"/>
</dbReference>
<dbReference type="Pfam" id="PF13671">
    <property type="entry name" value="AAA_33"/>
    <property type="match status" value="1"/>
</dbReference>
<feature type="domain" description="Luciferase-like" evidence="5">
    <location>
        <begin position="210"/>
        <end position="441"/>
    </location>
</feature>
<dbReference type="SUPFAM" id="SSF52540">
    <property type="entry name" value="P-loop containing nucleoside triphosphate hydrolases"/>
    <property type="match status" value="1"/>
</dbReference>
<keyword evidence="4" id="KW-0503">Monooxygenase</keyword>
<dbReference type="EMBL" id="JBITLV010000002">
    <property type="protein sequence ID" value="MFI7586798.1"/>
    <property type="molecule type" value="Genomic_DNA"/>
</dbReference>
<protein>
    <submittedName>
        <fullName evidence="6">TIGR03560 family F420-dependent LLM class oxidoreductase</fullName>
    </submittedName>
</protein>
<evidence type="ECO:0000256" key="1">
    <source>
        <dbReference type="ARBA" id="ARBA00022630"/>
    </source>
</evidence>
<dbReference type="SUPFAM" id="SSF51679">
    <property type="entry name" value="Bacterial luciferase-like"/>
    <property type="match status" value="1"/>
</dbReference>
<reference evidence="6 7" key="1">
    <citation type="submission" date="2024-10" db="EMBL/GenBank/DDBJ databases">
        <title>The Natural Products Discovery Center: Release of the First 8490 Sequenced Strains for Exploring Actinobacteria Biosynthetic Diversity.</title>
        <authorList>
            <person name="Kalkreuter E."/>
            <person name="Kautsar S.A."/>
            <person name="Yang D."/>
            <person name="Bader C.D."/>
            <person name="Teijaro C.N."/>
            <person name="Fluegel L."/>
            <person name="Davis C.M."/>
            <person name="Simpson J.R."/>
            <person name="Lauterbach L."/>
            <person name="Steele A.D."/>
            <person name="Gui C."/>
            <person name="Meng S."/>
            <person name="Li G."/>
            <person name="Viehrig K."/>
            <person name="Ye F."/>
            <person name="Su P."/>
            <person name="Kiefer A.F."/>
            <person name="Nichols A."/>
            <person name="Cepeda A.J."/>
            <person name="Yan W."/>
            <person name="Fan B."/>
            <person name="Jiang Y."/>
            <person name="Adhikari A."/>
            <person name="Zheng C.-J."/>
            <person name="Schuster L."/>
            <person name="Cowan T.M."/>
            <person name="Smanski M.J."/>
            <person name="Chevrette M.G."/>
            <person name="De Carvalho L.P.S."/>
            <person name="Shen B."/>
        </authorList>
    </citation>
    <scope>NUCLEOTIDE SEQUENCE [LARGE SCALE GENOMIC DNA]</scope>
    <source>
        <strain evidence="6 7">NPDC049639</strain>
    </source>
</reference>
<keyword evidence="2" id="KW-0288">FMN</keyword>
<evidence type="ECO:0000313" key="6">
    <source>
        <dbReference type="EMBL" id="MFI7586798.1"/>
    </source>
</evidence>
<name>A0ABW8AK99_9ACTN</name>
<dbReference type="InterPro" id="IPR011251">
    <property type="entry name" value="Luciferase-like_dom"/>
</dbReference>
<proteinExistence type="predicted"/>
<dbReference type="Gene3D" id="3.20.20.30">
    <property type="entry name" value="Luciferase-like domain"/>
    <property type="match status" value="1"/>
</dbReference>